<evidence type="ECO:0000313" key="2">
    <source>
        <dbReference type="EMBL" id="ANI91735.1"/>
    </source>
</evidence>
<dbReference type="Gene3D" id="3.40.50.300">
    <property type="entry name" value="P-loop containing nucleotide triphosphate hydrolases"/>
    <property type="match status" value="2"/>
</dbReference>
<dbReference type="AlphaFoldDB" id="A0A173LHJ3"/>
<keyword evidence="2" id="KW-0547">Nucleotide-binding</keyword>
<dbReference type="Gene3D" id="3.40.50.10190">
    <property type="entry name" value="BRCT domain"/>
    <property type="match status" value="1"/>
</dbReference>
<keyword evidence="3" id="KW-1185">Reference proteome</keyword>
<reference evidence="2 3" key="1">
    <citation type="submission" date="2016-06" db="EMBL/GenBank/DDBJ databases">
        <title>Complete genome sequence of a saline-alkali tolerant type strain Dietzia timorensis ID05-A0528T.</title>
        <authorList>
            <person name="Wu X."/>
        </authorList>
    </citation>
    <scope>NUCLEOTIDE SEQUENCE [LARGE SCALE GENOMIC DNA]</scope>
    <source>
        <strain evidence="2 3">ID05-A0528</strain>
    </source>
</reference>
<dbReference type="PANTHER" id="PTHR47642:SF6">
    <property type="entry name" value="ATP-DEPENDENT DNA HELICASE"/>
    <property type="match status" value="1"/>
</dbReference>
<feature type="domain" description="DNA helicase Pif1-like DEAD-box helicase" evidence="1">
    <location>
        <begin position="21"/>
        <end position="195"/>
    </location>
</feature>
<dbReference type="STRING" id="499555.BJL86_0942"/>
<dbReference type="PANTHER" id="PTHR47642">
    <property type="entry name" value="ATP-DEPENDENT DNA HELICASE"/>
    <property type="match status" value="1"/>
</dbReference>
<keyword evidence="2" id="KW-0347">Helicase</keyword>
<protein>
    <submittedName>
        <fullName evidence="2">ATP-dependent DNA helicase PIF1</fullName>
    </submittedName>
</protein>
<proteinExistence type="predicted"/>
<dbReference type="GO" id="GO:0000723">
    <property type="term" value="P:telomere maintenance"/>
    <property type="evidence" value="ECO:0007669"/>
    <property type="project" value="InterPro"/>
</dbReference>
<dbReference type="GO" id="GO:0006281">
    <property type="term" value="P:DNA repair"/>
    <property type="evidence" value="ECO:0007669"/>
    <property type="project" value="InterPro"/>
</dbReference>
<dbReference type="KEGG" id="dtm:BJL86_0942"/>
<dbReference type="Proteomes" id="UP000186104">
    <property type="component" value="Chromosome"/>
</dbReference>
<gene>
    <name evidence="2" type="ORF">BJL86_0942</name>
</gene>
<name>A0A173LHJ3_9ACTN</name>
<dbReference type="InterPro" id="IPR036420">
    <property type="entry name" value="BRCT_dom_sf"/>
</dbReference>
<accession>A0A173LHJ3</accession>
<keyword evidence="2" id="KW-0378">Hydrolase</keyword>
<dbReference type="InterPro" id="IPR010285">
    <property type="entry name" value="DNA_helicase_pif1-like_DEAD"/>
</dbReference>
<organism evidence="2 3">
    <name type="scientific">Dietzia timorensis</name>
    <dbReference type="NCBI Taxonomy" id="499555"/>
    <lineage>
        <taxon>Bacteria</taxon>
        <taxon>Bacillati</taxon>
        <taxon>Actinomycetota</taxon>
        <taxon>Actinomycetes</taxon>
        <taxon>Mycobacteriales</taxon>
        <taxon>Dietziaceae</taxon>
        <taxon>Dietzia</taxon>
    </lineage>
</organism>
<dbReference type="RefSeq" id="WP_257787296.1">
    <property type="nucleotide sequence ID" value="NZ_CP015961.1"/>
</dbReference>
<dbReference type="Pfam" id="PF05970">
    <property type="entry name" value="PIF1"/>
    <property type="match status" value="1"/>
</dbReference>
<evidence type="ECO:0000313" key="3">
    <source>
        <dbReference type="Proteomes" id="UP000186104"/>
    </source>
</evidence>
<dbReference type="GO" id="GO:0003678">
    <property type="term" value="F:DNA helicase activity"/>
    <property type="evidence" value="ECO:0007669"/>
    <property type="project" value="InterPro"/>
</dbReference>
<dbReference type="InterPro" id="IPR051055">
    <property type="entry name" value="PIF1_helicase"/>
</dbReference>
<evidence type="ECO:0000259" key="1">
    <source>
        <dbReference type="Pfam" id="PF05970"/>
    </source>
</evidence>
<dbReference type="SUPFAM" id="SSF52540">
    <property type="entry name" value="P-loop containing nucleoside triphosphate hydrolases"/>
    <property type="match status" value="2"/>
</dbReference>
<keyword evidence="2" id="KW-0067">ATP-binding</keyword>
<sequence>MNRPANIELTEEFTAALDLLAAGHSMFLTGKAGTGKSTLIRHFMATTERETLVVAPTGIAALNVGGYTIHQLFRFHTTTTLSDVMGGDYYPTRFAAALRSVGTLIVDEASMVRADLFDMMNAALTRFGPKPGEPFGGVQIVLVGDLFQLAPVVTTHEEWYFRDTYDTPYFFSSRSYTPERFPLVQLTKVFRQIGDPELTRILNTVREGQLLGDARAHLNTRTAPDFEPPVGEFWLTLCTTNKLADSRNRRMLDQLPGDELHSHAMVSGEVERQAMPVDTELALKPGAQVMLLSNDPSRRWVNGSIGQVRSIYLDDDGELAAQVALHTGRVVDVGQHTWEVTEPVAEAGHISHRVVGTVRQLPMRLSWAITIHKSQGQTVDHLVVDLSGGTFAYGQLYVALSRCTSMDGLVLRRDVLAKDLKVDQRVRRFLRQHARRSSTSVAPAFLSALMVGEAGDRYRPRPVEIAVATEDGTEFSTLINPQRDLGSARTDYDISVADIQLAPTLPEAWPGIARALAGRAVVAARCDETLEYLDFELKRLGVLVVVPMGIEFRSLPFAVENPQAMTSHDALSRARAMRDSAVTRGWSVPGDADFFEAEPAMESGYTLGRDRAFRLVGTQPPELGHDAALAAHVRRAAERSMPSPPLLAELDGLGTELSEDVLPPEWEDPEATDLDGIFFPGARVCFTGTVLHDGRELSRESMERRARGAGLAPVANVTKTKCDALVVAELGTQSNKSKAALKWGKPVVAAADFLDWLR</sequence>
<dbReference type="EMBL" id="CP015961">
    <property type="protein sequence ID" value="ANI91735.1"/>
    <property type="molecule type" value="Genomic_DNA"/>
</dbReference>
<dbReference type="CDD" id="cd18809">
    <property type="entry name" value="SF1_C_RecD"/>
    <property type="match status" value="1"/>
</dbReference>
<dbReference type="InterPro" id="IPR027417">
    <property type="entry name" value="P-loop_NTPase"/>
</dbReference>